<evidence type="ECO:0000313" key="5">
    <source>
        <dbReference type="Proteomes" id="UP000293142"/>
    </source>
</evidence>
<sequence>MCAIRTEELLLNVGPQHPSTHGVFRIIVKLDGETITEAIPVMGYLHRGTEKLAENLTYTQIIPYTDRMDYVSAMTNNYALVHAVEKLMQIEIPERADFLRLIVMELQRVASHLVWWGTYLLDIGAMSPFLFAFRDREIIIDLFNELCGARLTYNYMRVGGVKWDAPEGWIEKVRKFIPYMRDKLEEYHTLVSGNEIFLARIKGIGKYDAETAISYGLSGANLRCTGIKWDLRKEQPYSLYNRFEFDVPVTHNGDCFDRYTIRMEEVRQSLRILEQAVEQFPAEGETMGKVPRILRAPEGEVYAGIESPRGEIGCYIVSKGKDKPYRLKFRRPSFVNLQILPKLLVGETMTNLITILGGIDIVVGEVDA</sequence>
<dbReference type="InterPro" id="IPR022885">
    <property type="entry name" value="NDH1_su_D/H"/>
</dbReference>
<feature type="domain" description="NADH-quinone oxidoreductase subunit D" evidence="3">
    <location>
        <begin position="122"/>
        <end position="292"/>
    </location>
</feature>
<keyword evidence="2" id="KW-1003">Cell membrane</keyword>
<comment type="function">
    <text evidence="2">NDH-1 shuttles electrons from NADH, via FMN and iron-sulfur (Fe-S) centers, to quinones in the respiratory chain. The immediate electron acceptor for the enzyme in this species is believed to be a menaquinone. Couples the redox reaction to proton translocation (for every two electrons transferred, four hydrogen ions are translocated across the cytoplasmic membrane), and thus conserves the redox energy in a proton gradient.</text>
</comment>
<dbReference type="SUPFAM" id="SSF56762">
    <property type="entry name" value="HydB/Nqo4-like"/>
    <property type="match status" value="1"/>
</dbReference>
<gene>
    <name evidence="2" type="primary">nuoD</name>
    <name evidence="4" type="ORF">EYB31_27400</name>
</gene>
<dbReference type="InterPro" id="IPR001135">
    <property type="entry name" value="NADH_Q_OxRdtase_suD"/>
</dbReference>
<feature type="domain" description="NADH-quinone oxidoreductase subunit D" evidence="3">
    <location>
        <begin position="294"/>
        <end position="367"/>
    </location>
</feature>
<keyword evidence="5" id="KW-1185">Reference proteome</keyword>
<comment type="subcellular location">
    <subcellularLocation>
        <location evidence="2">Cell membrane</location>
        <topology evidence="2">Peripheral membrane protein</topology>
        <orientation evidence="2">Cytoplasmic side</orientation>
    </subcellularLocation>
</comment>
<comment type="caution">
    <text evidence="4">The sequence shown here is derived from an EMBL/GenBank/DDBJ whole genome shotgun (WGS) entry which is preliminary data.</text>
</comment>
<dbReference type="PANTHER" id="PTHR11993">
    <property type="entry name" value="NADH-UBIQUINONE OXIDOREDUCTASE 49 KDA SUBUNIT"/>
    <property type="match status" value="1"/>
</dbReference>
<name>A0A4Q9DIE4_9BACL</name>
<keyword evidence="2" id="KW-0520">NAD</keyword>
<keyword evidence="2" id="KW-0472">Membrane</keyword>
<dbReference type="PANTHER" id="PTHR11993:SF10">
    <property type="entry name" value="NADH DEHYDROGENASE [UBIQUINONE] IRON-SULFUR PROTEIN 2, MITOCHONDRIAL"/>
    <property type="match status" value="1"/>
</dbReference>
<comment type="similarity">
    <text evidence="2">Belongs to the complex I 49 kDa subunit family.</text>
</comment>
<reference evidence="4 5" key="1">
    <citation type="submission" date="2019-02" db="EMBL/GenBank/DDBJ databases">
        <title>Paenibacillus sp. nov., isolated from surface-sterilized tissue of Thalictrum simplex L.</title>
        <authorList>
            <person name="Tuo L."/>
        </authorList>
    </citation>
    <scope>NUCLEOTIDE SEQUENCE [LARGE SCALE GENOMIC DNA]</scope>
    <source>
        <strain evidence="4 5">N2SHLJ1</strain>
    </source>
</reference>
<evidence type="ECO:0000259" key="3">
    <source>
        <dbReference type="Pfam" id="PF00346"/>
    </source>
</evidence>
<evidence type="ECO:0000313" key="4">
    <source>
        <dbReference type="EMBL" id="TBL72959.1"/>
    </source>
</evidence>
<dbReference type="RefSeq" id="WP_131016678.1">
    <property type="nucleotide sequence ID" value="NZ_SIRE01000022.1"/>
</dbReference>
<proteinExistence type="inferred from homology"/>
<dbReference type="GO" id="GO:0048038">
    <property type="term" value="F:quinone binding"/>
    <property type="evidence" value="ECO:0007669"/>
    <property type="project" value="UniProtKB-KW"/>
</dbReference>
<dbReference type="InterPro" id="IPR029014">
    <property type="entry name" value="NiFe-Hase_large"/>
</dbReference>
<comment type="catalytic activity">
    <reaction evidence="2">
        <text>a quinone + NADH + 5 H(+)(in) = a quinol + NAD(+) + 4 H(+)(out)</text>
        <dbReference type="Rhea" id="RHEA:57888"/>
        <dbReference type="ChEBI" id="CHEBI:15378"/>
        <dbReference type="ChEBI" id="CHEBI:24646"/>
        <dbReference type="ChEBI" id="CHEBI:57540"/>
        <dbReference type="ChEBI" id="CHEBI:57945"/>
        <dbReference type="ChEBI" id="CHEBI:132124"/>
    </reaction>
</comment>
<dbReference type="EC" id="7.1.1.-" evidence="2"/>
<dbReference type="Proteomes" id="UP000293142">
    <property type="component" value="Unassembled WGS sequence"/>
</dbReference>
<dbReference type="NCBIfam" id="NF004739">
    <property type="entry name" value="PRK06075.1"/>
    <property type="match status" value="1"/>
</dbReference>
<evidence type="ECO:0000256" key="2">
    <source>
        <dbReference type="HAMAP-Rule" id="MF_01358"/>
    </source>
</evidence>
<dbReference type="Gene3D" id="1.10.645.10">
    <property type="entry name" value="Cytochrome-c3 Hydrogenase, chain B"/>
    <property type="match status" value="1"/>
</dbReference>
<comment type="subunit">
    <text evidence="2">NDH-1 is composed of 14 different subunits. Subunits NuoB, C, D, E, F, and G constitute the peripheral sector of the complex.</text>
</comment>
<dbReference type="OrthoDB" id="9801496at2"/>
<dbReference type="Pfam" id="PF00346">
    <property type="entry name" value="Complex1_49kDa"/>
    <property type="match status" value="2"/>
</dbReference>
<keyword evidence="2" id="KW-1278">Translocase</keyword>
<dbReference type="AlphaFoldDB" id="A0A4Q9DIE4"/>
<accession>A0A4Q9DIE4</accession>
<dbReference type="GO" id="GO:0051287">
    <property type="term" value="F:NAD binding"/>
    <property type="evidence" value="ECO:0007669"/>
    <property type="project" value="InterPro"/>
</dbReference>
<dbReference type="EMBL" id="SIRE01000022">
    <property type="protein sequence ID" value="TBL72959.1"/>
    <property type="molecule type" value="Genomic_DNA"/>
</dbReference>
<protein>
    <recommendedName>
        <fullName evidence="2">NADH-quinone oxidoreductase subunit D</fullName>
        <ecNumber evidence="2">7.1.1.-</ecNumber>
    </recommendedName>
    <alternativeName>
        <fullName evidence="2">NADH dehydrogenase I subunit D</fullName>
    </alternativeName>
    <alternativeName>
        <fullName evidence="2">NDH-1 subunit D</fullName>
    </alternativeName>
</protein>
<dbReference type="GO" id="GO:0005886">
    <property type="term" value="C:plasma membrane"/>
    <property type="evidence" value="ECO:0007669"/>
    <property type="project" value="UniProtKB-SubCell"/>
</dbReference>
<dbReference type="GO" id="GO:0050136">
    <property type="term" value="F:NADH dehydrogenase (quinone) (non-electrogenic) activity"/>
    <property type="evidence" value="ECO:0007669"/>
    <property type="project" value="UniProtKB-UniRule"/>
</dbReference>
<dbReference type="HAMAP" id="MF_01358">
    <property type="entry name" value="NDH1_NuoD"/>
    <property type="match status" value="1"/>
</dbReference>
<evidence type="ECO:0000256" key="1">
    <source>
        <dbReference type="ARBA" id="ARBA00022719"/>
    </source>
</evidence>
<dbReference type="NCBIfam" id="NF008974">
    <property type="entry name" value="PRK12322.1"/>
    <property type="match status" value="1"/>
</dbReference>
<organism evidence="4 5">
    <name type="scientific">Paenibacillus thalictri</name>
    <dbReference type="NCBI Taxonomy" id="2527873"/>
    <lineage>
        <taxon>Bacteria</taxon>
        <taxon>Bacillati</taxon>
        <taxon>Bacillota</taxon>
        <taxon>Bacilli</taxon>
        <taxon>Bacillales</taxon>
        <taxon>Paenibacillaceae</taxon>
        <taxon>Paenibacillus</taxon>
    </lineage>
</organism>
<keyword evidence="1 2" id="KW-0874">Quinone</keyword>
<keyword evidence="2" id="KW-0813">Transport</keyword>